<evidence type="ECO:0000256" key="1">
    <source>
        <dbReference type="ARBA" id="ARBA00004245"/>
    </source>
</evidence>
<evidence type="ECO:0000259" key="4">
    <source>
        <dbReference type="PROSITE" id="PS50067"/>
    </source>
</evidence>
<dbReference type="OrthoDB" id="8862460at2759"/>
<keyword evidence="2" id="KW-0206">Cytoskeleton</keyword>
<sequence length="70" mass="7871">MSAVQYSQRENQLTDLLSPFNSDPRRKAVKIVDDPRAGALLENESEIRVDSPDLALFYLNTVADHRVVGQ</sequence>
<name>A0A3P7NXX9_CYLGO</name>
<protein>
    <recommendedName>
        <fullName evidence="4">Kinesin motor domain-containing protein</fullName>
    </recommendedName>
</protein>
<dbReference type="Proteomes" id="UP000271889">
    <property type="component" value="Unassembled WGS sequence"/>
</dbReference>
<comment type="caution">
    <text evidence="3">Lacks conserved residue(s) required for the propagation of feature annotation.</text>
</comment>
<dbReference type="GO" id="GO:0008017">
    <property type="term" value="F:microtubule binding"/>
    <property type="evidence" value="ECO:0007669"/>
    <property type="project" value="InterPro"/>
</dbReference>
<dbReference type="PANTHER" id="PTHR21608">
    <property type="entry name" value="KINESIN-LIKE PROTEIN CG14535"/>
    <property type="match status" value="1"/>
</dbReference>
<evidence type="ECO:0000313" key="6">
    <source>
        <dbReference type="Proteomes" id="UP000271889"/>
    </source>
</evidence>
<keyword evidence="2" id="KW-0963">Cytoplasm</keyword>
<evidence type="ECO:0000313" key="5">
    <source>
        <dbReference type="EMBL" id="VDN34891.1"/>
    </source>
</evidence>
<dbReference type="AlphaFoldDB" id="A0A3P7NXX9"/>
<evidence type="ECO:0000256" key="2">
    <source>
        <dbReference type="ARBA" id="ARBA00023212"/>
    </source>
</evidence>
<dbReference type="GO" id="GO:0005856">
    <property type="term" value="C:cytoskeleton"/>
    <property type="evidence" value="ECO:0007669"/>
    <property type="project" value="UniProtKB-SubCell"/>
</dbReference>
<dbReference type="GO" id="GO:0003777">
    <property type="term" value="F:microtubule motor activity"/>
    <property type="evidence" value="ECO:0007669"/>
    <property type="project" value="InterPro"/>
</dbReference>
<dbReference type="EMBL" id="UYRV01125639">
    <property type="protein sequence ID" value="VDN34891.1"/>
    <property type="molecule type" value="Genomic_DNA"/>
</dbReference>
<dbReference type="PANTHER" id="PTHR21608:SF7">
    <property type="entry name" value="KINESIN-LIKE PROTEIN CG14535"/>
    <property type="match status" value="1"/>
</dbReference>
<comment type="subcellular location">
    <subcellularLocation>
        <location evidence="1">Cytoplasm</location>
        <location evidence="1">Cytoskeleton</location>
    </subcellularLocation>
</comment>
<dbReference type="InterPro" id="IPR027640">
    <property type="entry name" value="Kinesin-like_fam"/>
</dbReference>
<keyword evidence="6" id="KW-1185">Reference proteome</keyword>
<dbReference type="GO" id="GO:0005524">
    <property type="term" value="F:ATP binding"/>
    <property type="evidence" value="ECO:0007669"/>
    <property type="project" value="InterPro"/>
</dbReference>
<accession>A0A3P7NXX9</accession>
<comment type="similarity">
    <text evidence="3">Belongs to the TRAFAC class myosin-kinesin ATPase superfamily. Kinesin family.</text>
</comment>
<dbReference type="GO" id="GO:0007018">
    <property type="term" value="P:microtubule-based movement"/>
    <property type="evidence" value="ECO:0007669"/>
    <property type="project" value="InterPro"/>
</dbReference>
<dbReference type="InterPro" id="IPR001752">
    <property type="entry name" value="Kinesin_motor_dom"/>
</dbReference>
<organism evidence="5 6">
    <name type="scientific">Cylicostephanus goldi</name>
    <name type="common">Nematode worm</name>
    <dbReference type="NCBI Taxonomy" id="71465"/>
    <lineage>
        <taxon>Eukaryota</taxon>
        <taxon>Metazoa</taxon>
        <taxon>Ecdysozoa</taxon>
        <taxon>Nematoda</taxon>
        <taxon>Chromadorea</taxon>
        <taxon>Rhabditida</taxon>
        <taxon>Rhabditina</taxon>
        <taxon>Rhabditomorpha</taxon>
        <taxon>Strongyloidea</taxon>
        <taxon>Strongylidae</taxon>
        <taxon>Cylicostephanus</taxon>
    </lineage>
</organism>
<gene>
    <name evidence="5" type="ORF">CGOC_LOCUS12771</name>
</gene>
<evidence type="ECO:0000256" key="3">
    <source>
        <dbReference type="PROSITE-ProRule" id="PRU00283"/>
    </source>
</evidence>
<dbReference type="PROSITE" id="PS50067">
    <property type="entry name" value="KINESIN_MOTOR_2"/>
    <property type="match status" value="1"/>
</dbReference>
<reference evidence="5 6" key="1">
    <citation type="submission" date="2018-11" db="EMBL/GenBank/DDBJ databases">
        <authorList>
            <consortium name="Pathogen Informatics"/>
        </authorList>
    </citation>
    <scope>NUCLEOTIDE SEQUENCE [LARGE SCALE GENOMIC DNA]</scope>
</reference>
<feature type="domain" description="Kinesin motor" evidence="4">
    <location>
        <begin position="1"/>
        <end position="70"/>
    </location>
</feature>
<proteinExistence type="inferred from homology"/>